<dbReference type="PANTHER" id="PTHR47870">
    <property type="entry name" value="CYTOCHROME C-TYPE BIOGENESIS PROTEIN CCMH"/>
    <property type="match status" value="1"/>
</dbReference>
<protein>
    <recommendedName>
        <fullName evidence="7">Cytochrome c-type biogenesis protein</fullName>
    </recommendedName>
</protein>
<dbReference type="Pfam" id="PF14559">
    <property type="entry name" value="TPR_19"/>
    <property type="match status" value="1"/>
</dbReference>
<sequence>MSRAGDAPETWSEGAPGSWSEGPPGSPGRRPAPWIVAAVAVLVAVVGLWSAASRGPEPSLEARTDEVAATLRCPTCAGESVADSAAPMSDAMRTVIADRLRAGESPDEIRTWFTQRYGDGVLLDPPRRGAGWLLWAIPAVLVVGAVALGARRWLTGRRWLVPLAAVGSGAVVAAAWVVSTEGPTGAAVAESEGSDAHGGSASAPAPVSVLRDAVAADPADVELRLALARALDSQGNVTAASDHYGAVARMQPRDADIRYLHAFALERAGEREAAVKALENALTAEPDHKNSLLLLGTLRWRAGDEGGRALLERFLELAPDDPAAADVRRMLDQPVEEAP</sequence>
<evidence type="ECO:0000256" key="7">
    <source>
        <dbReference type="RuleBase" id="RU364112"/>
    </source>
</evidence>
<dbReference type="InterPro" id="IPR019734">
    <property type="entry name" value="TPR_rpt"/>
</dbReference>
<dbReference type="Gene3D" id="1.10.8.640">
    <property type="entry name" value="Cytochrome C biogenesis protein"/>
    <property type="match status" value="1"/>
</dbReference>
<evidence type="ECO:0000256" key="1">
    <source>
        <dbReference type="ARBA" id="ARBA00010342"/>
    </source>
</evidence>
<dbReference type="EMBL" id="BAABGN010000013">
    <property type="protein sequence ID" value="GAA4431258.1"/>
    <property type="molecule type" value="Genomic_DNA"/>
</dbReference>
<dbReference type="InterPro" id="IPR005616">
    <property type="entry name" value="CcmH/CycL/Ccl2/NrfF_N"/>
</dbReference>
<evidence type="ECO:0000313" key="11">
    <source>
        <dbReference type="Proteomes" id="UP001500622"/>
    </source>
</evidence>
<feature type="transmembrane region" description="Helical" evidence="7">
    <location>
        <begin position="132"/>
        <end position="150"/>
    </location>
</feature>
<gene>
    <name evidence="10" type="ORF">GCM10023169_35610</name>
</gene>
<dbReference type="SUPFAM" id="SSF48452">
    <property type="entry name" value="TPR-like"/>
    <property type="match status" value="1"/>
</dbReference>
<dbReference type="InterPro" id="IPR011990">
    <property type="entry name" value="TPR-like_helical_dom_sf"/>
</dbReference>
<evidence type="ECO:0000256" key="4">
    <source>
        <dbReference type="ARBA" id="ARBA00022729"/>
    </source>
</evidence>
<keyword evidence="7" id="KW-1133">Transmembrane helix</keyword>
<accession>A0ABP8LKB1</accession>
<evidence type="ECO:0000256" key="3">
    <source>
        <dbReference type="ARBA" id="ARBA00022723"/>
    </source>
</evidence>
<evidence type="ECO:0000256" key="5">
    <source>
        <dbReference type="ARBA" id="ARBA00022748"/>
    </source>
</evidence>
<dbReference type="Proteomes" id="UP001500622">
    <property type="component" value="Unassembled WGS sequence"/>
</dbReference>
<evidence type="ECO:0000256" key="8">
    <source>
        <dbReference type="SAM" id="MobiDB-lite"/>
    </source>
</evidence>
<evidence type="ECO:0000256" key="2">
    <source>
        <dbReference type="ARBA" id="ARBA00022617"/>
    </source>
</evidence>
<keyword evidence="4 7" id="KW-0732">Signal</keyword>
<dbReference type="PANTHER" id="PTHR47870:SF1">
    <property type="entry name" value="CYTOCHROME C-TYPE BIOGENESIS PROTEIN CCMH"/>
    <property type="match status" value="1"/>
</dbReference>
<evidence type="ECO:0000313" key="10">
    <source>
        <dbReference type="EMBL" id="GAA4431258.1"/>
    </source>
</evidence>
<feature type="transmembrane region" description="Helical" evidence="7">
    <location>
        <begin position="34"/>
        <end position="52"/>
    </location>
</feature>
<comment type="similarity">
    <text evidence="1 7">Belongs to the CcmH/CycL/Ccl2/NrfF family.</text>
</comment>
<dbReference type="InterPro" id="IPR038297">
    <property type="entry name" value="CcmH/CycL/NrfF/Ccl2_sf"/>
</dbReference>
<keyword evidence="7" id="KW-0812">Transmembrane</keyword>
<dbReference type="Pfam" id="PF03918">
    <property type="entry name" value="CcmH"/>
    <property type="match status" value="1"/>
</dbReference>
<keyword evidence="5" id="KW-0201">Cytochrome c-type biogenesis</keyword>
<reference evidence="11" key="1">
    <citation type="journal article" date="2019" name="Int. J. Syst. Evol. Microbiol.">
        <title>The Global Catalogue of Microorganisms (GCM) 10K type strain sequencing project: providing services to taxonomists for standard genome sequencing and annotation.</title>
        <authorList>
            <consortium name="The Broad Institute Genomics Platform"/>
            <consortium name="The Broad Institute Genome Sequencing Center for Infectious Disease"/>
            <person name="Wu L."/>
            <person name="Ma J."/>
        </authorList>
    </citation>
    <scope>NUCLEOTIDE SEQUENCE [LARGE SCALE GENOMIC DNA]</scope>
    <source>
        <strain evidence="11">JCM 17810</strain>
    </source>
</reference>
<keyword evidence="7" id="KW-0472">Membrane</keyword>
<keyword evidence="6 7" id="KW-0408">Iron</keyword>
<feature type="compositionally biased region" description="Low complexity" evidence="8">
    <location>
        <begin position="11"/>
        <end position="29"/>
    </location>
</feature>
<comment type="function">
    <text evidence="7">Possible subunit of a heme lyase.</text>
</comment>
<organism evidence="10 11">
    <name type="scientific">Georgenia halophila</name>
    <dbReference type="NCBI Taxonomy" id="620889"/>
    <lineage>
        <taxon>Bacteria</taxon>
        <taxon>Bacillati</taxon>
        <taxon>Actinomycetota</taxon>
        <taxon>Actinomycetes</taxon>
        <taxon>Micrococcales</taxon>
        <taxon>Bogoriellaceae</taxon>
        <taxon>Georgenia</taxon>
    </lineage>
</organism>
<name>A0ABP8LKB1_9MICO</name>
<comment type="caution">
    <text evidence="7">Lacks conserved residue(s) required for the propagation of feature annotation.</text>
</comment>
<feature type="region of interest" description="Disordered" evidence="8">
    <location>
        <begin position="1"/>
        <end position="29"/>
    </location>
</feature>
<dbReference type="InterPro" id="IPR051263">
    <property type="entry name" value="C-type_cytochrome_biogenesis"/>
</dbReference>
<evidence type="ECO:0000259" key="9">
    <source>
        <dbReference type="Pfam" id="PF03918"/>
    </source>
</evidence>
<feature type="transmembrane region" description="Helical" evidence="7">
    <location>
        <begin position="159"/>
        <end position="178"/>
    </location>
</feature>
<evidence type="ECO:0000256" key="6">
    <source>
        <dbReference type="ARBA" id="ARBA00023004"/>
    </source>
</evidence>
<dbReference type="SMART" id="SM00028">
    <property type="entry name" value="TPR"/>
    <property type="match status" value="2"/>
</dbReference>
<dbReference type="RefSeq" id="WP_345218006.1">
    <property type="nucleotide sequence ID" value="NZ_BAABGN010000013.1"/>
</dbReference>
<dbReference type="Gene3D" id="1.25.40.10">
    <property type="entry name" value="Tetratricopeptide repeat domain"/>
    <property type="match status" value="1"/>
</dbReference>
<comment type="caution">
    <text evidence="10">The sequence shown here is derived from an EMBL/GenBank/DDBJ whole genome shotgun (WGS) entry which is preliminary data.</text>
</comment>
<keyword evidence="11" id="KW-1185">Reference proteome</keyword>
<dbReference type="CDD" id="cd16378">
    <property type="entry name" value="CcmH_N"/>
    <property type="match status" value="1"/>
</dbReference>
<keyword evidence="3 7" id="KW-0479">Metal-binding</keyword>
<keyword evidence="2 7" id="KW-0349">Heme</keyword>
<feature type="domain" description="CcmH/CycL/Ccl2/NrfF N-terminal" evidence="9">
    <location>
        <begin position="46"/>
        <end position="150"/>
    </location>
</feature>
<proteinExistence type="inferred from homology"/>